<evidence type="ECO:0000256" key="2">
    <source>
        <dbReference type="ARBA" id="ARBA00022485"/>
    </source>
</evidence>
<feature type="domain" description="High potential iron-sulfur proteins family profile" evidence="7">
    <location>
        <begin position="29"/>
        <end position="108"/>
    </location>
</feature>
<evidence type="ECO:0000313" key="8">
    <source>
        <dbReference type="EMBL" id="SUZ93791.1"/>
    </source>
</evidence>
<evidence type="ECO:0000256" key="1">
    <source>
        <dbReference type="ARBA" id="ARBA00022448"/>
    </source>
</evidence>
<dbReference type="GO" id="GO:0046872">
    <property type="term" value="F:metal ion binding"/>
    <property type="evidence" value="ECO:0007669"/>
    <property type="project" value="UniProtKB-KW"/>
</dbReference>
<dbReference type="PROSITE" id="PS51373">
    <property type="entry name" value="HIPIP"/>
    <property type="match status" value="1"/>
</dbReference>
<evidence type="ECO:0000256" key="5">
    <source>
        <dbReference type="ARBA" id="ARBA00023004"/>
    </source>
</evidence>
<keyword evidence="1" id="KW-0813">Transport</keyword>
<reference evidence="8" key="1">
    <citation type="submission" date="2018-05" db="EMBL/GenBank/DDBJ databases">
        <authorList>
            <person name="Lanie J.A."/>
            <person name="Ng W.-L."/>
            <person name="Kazmierczak K.M."/>
            <person name="Andrzejewski T.M."/>
            <person name="Davidsen T.M."/>
            <person name="Wayne K.J."/>
            <person name="Tettelin H."/>
            <person name="Glass J.I."/>
            <person name="Rusch D."/>
            <person name="Podicherti R."/>
            <person name="Tsui H.-C.T."/>
            <person name="Winkler M.E."/>
        </authorList>
    </citation>
    <scope>NUCLEOTIDE SEQUENCE</scope>
</reference>
<dbReference type="GO" id="GO:0019646">
    <property type="term" value="P:aerobic electron transport chain"/>
    <property type="evidence" value="ECO:0007669"/>
    <property type="project" value="InterPro"/>
</dbReference>
<dbReference type="GO" id="GO:0051539">
    <property type="term" value="F:4 iron, 4 sulfur cluster binding"/>
    <property type="evidence" value="ECO:0007669"/>
    <property type="project" value="UniProtKB-KW"/>
</dbReference>
<dbReference type="Pfam" id="PF01355">
    <property type="entry name" value="HIPIP"/>
    <property type="match status" value="1"/>
</dbReference>
<evidence type="ECO:0000256" key="4">
    <source>
        <dbReference type="ARBA" id="ARBA00022982"/>
    </source>
</evidence>
<dbReference type="Gene3D" id="4.10.490.10">
    <property type="entry name" value="High potential iron-sulphur protein"/>
    <property type="match status" value="1"/>
</dbReference>
<dbReference type="AlphaFoldDB" id="A0A381RRL1"/>
<dbReference type="InterPro" id="IPR036369">
    <property type="entry name" value="HIPIP_sf"/>
</dbReference>
<protein>
    <recommendedName>
        <fullName evidence="7">High potential iron-sulfur proteins family profile domain-containing protein</fullName>
    </recommendedName>
</protein>
<organism evidence="8">
    <name type="scientific">marine metagenome</name>
    <dbReference type="NCBI Taxonomy" id="408172"/>
    <lineage>
        <taxon>unclassified sequences</taxon>
        <taxon>metagenomes</taxon>
        <taxon>ecological metagenomes</taxon>
    </lineage>
</organism>
<accession>A0A381RRL1</accession>
<keyword evidence="4" id="KW-0249">Electron transport</keyword>
<sequence>MMKLLLNSRRAVLKFFSAIVPVALFGHKVIAQDRLTEEDQMAKMLLYVHDAGDVDISNPMAARFKPGQNCANCMLFQTSEDPEWGPCSIFQYKLVNANGWCSAWVLKS</sequence>
<name>A0A381RRL1_9ZZZZ</name>
<evidence type="ECO:0000259" key="7">
    <source>
        <dbReference type="PROSITE" id="PS51373"/>
    </source>
</evidence>
<dbReference type="SUPFAM" id="SSF57652">
    <property type="entry name" value="HIPIP (high potential iron protein)"/>
    <property type="match status" value="1"/>
</dbReference>
<dbReference type="GO" id="GO:0009055">
    <property type="term" value="F:electron transfer activity"/>
    <property type="evidence" value="ECO:0007669"/>
    <property type="project" value="InterPro"/>
</dbReference>
<evidence type="ECO:0000256" key="3">
    <source>
        <dbReference type="ARBA" id="ARBA00022723"/>
    </source>
</evidence>
<dbReference type="InterPro" id="IPR000170">
    <property type="entry name" value="High_potential_FeS_prot"/>
</dbReference>
<keyword evidence="3" id="KW-0479">Metal-binding</keyword>
<keyword evidence="2" id="KW-0004">4Fe-4S</keyword>
<keyword evidence="6" id="KW-0411">Iron-sulfur</keyword>
<proteinExistence type="predicted"/>
<evidence type="ECO:0000256" key="6">
    <source>
        <dbReference type="ARBA" id="ARBA00023014"/>
    </source>
</evidence>
<gene>
    <name evidence="8" type="ORF">METZ01_LOCUS46645</name>
</gene>
<dbReference type="EMBL" id="UINC01002177">
    <property type="protein sequence ID" value="SUZ93791.1"/>
    <property type="molecule type" value="Genomic_DNA"/>
</dbReference>
<keyword evidence="5" id="KW-0408">Iron</keyword>